<dbReference type="InterPro" id="IPR036047">
    <property type="entry name" value="F-box-like_dom_sf"/>
</dbReference>
<dbReference type="OrthoDB" id="2745718at2759"/>
<proteinExistence type="predicted"/>
<dbReference type="Proteomes" id="UP000076722">
    <property type="component" value="Unassembled WGS sequence"/>
</dbReference>
<feature type="domain" description="F-box" evidence="1">
    <location>
        <begin position="11"/>
        <end position="53"/>
    </location>
</feature>
<organism evidence="2 3">
    <name type="scientific">Sistotremastrum niveocremeum HHB9708</name>
    <dbReference type="NCBI Taxonomy" id="1314777"/>
    <lineage>
        <taxon>Eukaryota</taxon>
        <taxon>Fungi</taxon>
        <taxon>Dikarya</taxon>
        <taxon>Basidiomycota</taxon>
        <taxon>Agaricomycotina</taxon>
        <taxon>Agaricomycetes</taxon>
        <taxon>Sistotremastrales</taxon>
        <taxon>Sistotremastraceae</taxon>
        <taxon>Sertulicium</taxon>
        <taxon>Sertulicium niveocremeum</taxon>
    </lineage>
</organism>
<dbReference type="SUPFAM" id="SSF81383">
    <property type="entry name" value="F-box domain"/>
    <property type="match status" value="1"/>
</dbReference>
<evidence type="ECO:0000259" key="1">
    <source>
        <dbReference type="SMART" id="SM00256"/>
    </source>
</evidence>
<name>A0A164W9T8_9AGAM</name>
<sequence length="541" mass="61095">MTPRPDGLLGLPTEIFFHIVENPVIGCRDLLNCMLVCRRLRDLLKDSMLWTYQRELERDGLTDGFSTLTTAAKLKKLLDRRQRWKDFEPISVETLSIPFVKGPCCLIGGVFARIVPGPNPGTYSIGVARLPSANGNDHIQDSLPTSKSWRRITALAIDPSQDLLVFLDWDPVTGDSHLNIRTLFAQEPHPLAAKSCIALYDGRGHPYDWDYDMKLGSDLIAIHRYNKTMLRNWKTGITIWEGYYRNTEFFFLSPTLFFGLKEIETNPERMIDLYRVNEPPERADCIAHLMLPPLETSDEGLSFDCADILVELTPLGDHATDNPFLSSPSHGLLLLTYRCRVELTERPGEGGLPITAGVYAVVLRTSGIFRLASEISSSQPDSTQKDIPTYTWNEWAQNELVILESDNDEIGGTAHSAGRIHGSRIIFNDFDWYTEDESGRHFATIYRQSDDVDETPLRRPAPIFIEDERDFTLELESDPAVRRLKVSLKIISAFASSGKCYLDQNHILTLEPDPHEPQNVVPGHGNETGPNRKLVKVWTMG</sequence>
<evidence type="ECO:0000313" key="2">
    <source>
        <dbReference type="EMBL" id="KZS94867.1"/>
    </source>
</evidence>
<reference evidence="2 3" key="1">
    <citation type="journal article" date="2016" name="Mol. Biol. Evol.">
        <title>Comparative Genomics of Early-Diverging Mushroom-Forming Fungi Provides Insights into the Origins of Lignocellulose Decay Capabilities.</title>
        <authorList>
            <person name="Nagy L.G."/>
            <person name="Riley R."/>
            <person name="Tritt A."/>
            <person name="Adam C."/>
            <person name="Daum C."/>
            <person name="Floudas D."/>
            <person name="Sun H."/>
            <person name="Yadav J.S."/>
            <person name="Pangilinan J."/>
            <person name="Larsson K.H."/>
            <person name="Matsuura K."/>
            <person name="Barry K."/>
            <person name="Labutti K."/>
            <person name="Kuo R."/>
            <person name="Ohm R.A."/>
            <person name="Bhattacharya S.S."/>
            <person name="Shirouzu T."/>
            <person name="Yoshinaga Y."/>
            <person name="Martin F.M."/>
            <person name="Grigoriev I.V."/>
            <person name="Hibbett D.S."/>
        </authorList>
    </citation>
    <scope>NUCLEOTIDE SEQUENCE [LARGE SCALE GENOMIC DNA]</scope>
    <source>
        <strain evidence="2 3">HHB9708</strain>
    </source>
</reference>
<accession>A0A164W9T8</accession>
<gene>
    <name evidence="2" type="ORF">SISNIDRAFT_484392</name>
</gene>
<dbReference type="Pfam" id="PF12937">
    <property type="entry name" value="F-box-like"/>
    <property type="match status" value="1"/>
</dbReference>
<keyword evidence="3" id="KW-1185">Reference proteome</keyword>
<dbReference type="EMBL" id="KV419403">
    <property type="protein sequence ID" value="KZS94867.1"/>
    <property type="molecule type" value="Genomic_DNA"/>
</dbReference>
<dbReference type="AlphaFoldDB" id="A0A164W9T8"/>
<protein>
    <recommendedName>
        <fullName evidence="1">F-box domain-containing protein</fullName>
    </recommendedName>
</protein>
<evidence type="ECO:0000313" key="3">
    <source>
        <dbReference type="Proteomes" id="UP000076722"/>
    </source>
</evidence>
<dbReference type="SMART" id="SM00256">
    <property type="entry name" value="FBOX"/>
    <property type="match status" value="1"/>
</dbReference>
<dbReference type="Gene3D" id="1.20.1280.50">
    <property type="match status" value="1"/>
</dbReference>
<dbReference type="InterPro" id="IPR001810">
    <property type="entry name" value="F-box_dom"/>
</dbReference>